<dbReference type="FunFam" id="2.60.120.290:FF:000005">
    <property type="entry name" value="Procollagen C-endopeptidase enhancer 1"/>
    <property type="match status" value="1"/>
</dbReference>
<feature type="domain" description="CUB" evidence="11">
    <location>
        <begin position="233"/>
        <end position="343"/>
    </location>
</feature>
<feature type="domain" description="SEA" evidence="12">
    <location>
        <begin position="60"/>
        <end position="174"/>
    </location>
</feature>
<name>A0AAV6SJR2_SOLSE</name>
<keyword evidence="5 8" id="KW-0720">Serine protease</keyword>
<evidence type="ECO:0000259" key="13">
    <source>
        <dbReference type="PROSITE" id="PS50060"/>
    </source>
</evidence>
<dbReference type="CDD" id="cd00190">
    <property type="entry name" value="Tryp_SPc"/>
    <property type="match status" value="1"/>
</dbReference>
<dbReference type="GO" id="GO:0006508">
    <property type="term" value="P:proteolysis"/>
    <property type="evidence" value="ECO:0007669"/>
    <property type="project" value="UniProtKB-KW"/>
</dbReference>
<comment type="similarity">
    <text evidence="1">Belongs to the DMBT1 family.</text>
</comment>
<evidence type="ECO:0000259" key="12">
    <source>
        <dbReference type="PROSITE" id="PS50024"/>
    </source>
</evidence>
<gene>
    <name evidence="15" type="ORF">JOB18_045007</name>
</gene>
<dbReference type="Pfam" id="PF00431">
    <property type="entry name" value="CUB"/>
    <property type="match status" value="2"/>
</dbReference>
<dbReference type="PROSITE" id="PS50024">
    <property type="entry name" value="SEA"/>
    <property type="match status" value="1"/>
</dbReference>
<evidence type="ECO:0000256" key="10">
    <source>
        <dbReference type="SAM" id="Phobius"/>
    </source>
</evidence>
<dbReference type="GO" id="GO:0004252">
    <property type="term" value="F:serine-type endopeptidase activity"/>
    <property type="evidence" value="ECO:0007669"/>
    <property type="project" value="InterPro"/>
</dbReference>
<keyword evidence="10" id="KW-0472">Membrane</keyword>
<dbReference type="SMART" id="SM00020">
    <property type="entry name" value="Tryp_SPc"/>
    <property type="match status" value="1"/>
</dbReference>
<evidence type="ECO:0000313" key="16">
    <source>
        <dbReference type="Proteomes" id="UP000693946"/>
    </source>
</evidence>
<feature type="transmembrane region" description="Helical" evidence="10">
    <location>
        <begin position="31"/>
        <end position="55"/>
    </location>
</feature>
<keyword evidence="3" id="KW-0677">Repeat</keyword>
<proteinExistence type="inferred from homology"/>
<dbReference type="Pfam" id="PF01390">
    <property type="entry name" value="SEA"/>
    <property type="match status" value="1"/>
</dbReference>
<dbReference type="CDD" id="cd00041">
    <property type="entry name" value="CUB"/>
    <property type="match status" value="2"/>
</dbReference>
<feature type="region of interest" description="Disordered" evidence="9">
    <location>
        <begin position="786"/>
        <end position="807"/>
    </location>
</feature>
<dbReference type="AlphaFoldDB" id="A0AAV6SJR2"/>
<dbReference type="GO" id="GO:0016020">
    <property type="term" value="C:membrane"/>
    <property type="evidence" value="ECO:0007669"/>
    <property type="project" value="InterPro"/>
</dbReference>
<feature type="domain" description="CUB" evidence="11">
    <location>
        <begin position="536"/>
        <end position="647"/>
    </location>
</feature>
<dbReference type="PROSITE" id="PS01180">
    <property type="entry name" value="CUB"/>
    <property type="match status" value="2"/>
</dbReference>
<dbReference type="PANTHER" id="PTHR24252">
    <property type="entry name" value="ACROSIN-RELATED"/>
    <property type="match status" value="1"/>
</dbReference>
<keyword evidence="6 7" id="KW-1015">Disulfide bond</keyword>
<dbReference type="PANTHER" id="PTHR24252:SF16">
    <property type="entry name" value="TRANSMEMBRANE SERINE PROTEASE 15"/>
    <property type="match status" value="1"/>
</dbReference>
<dbReference type="SMART" id="SM00192">
    <property type="entry name" value="LDLa"/>
    <property type="match status" value="2"/>
</dbReference>
<dbReference type="InterPro" id="IPR000082">
    <property type="entry name" value="SEA_dom"/>
</dbReference>
<dbReference type="InterPro" id="IPR000859">
    <property type="entry name" value="CUB_dom"/>
</dbReference>
<evidence type="ECO:0000256" key="4">
    <source>
        <dbReference type="ARBA" id="ARBA00022801"/>
    </source>
</evidence>
<dbReference type="InterPro" id="IPR002172">
    <property type="entry name" value="LDrepeatLR_classA_rpt"/>
</dbReference>
<dbReference type="PROSITE" id="PS50060">
    <property type="entry name" value="MAM_2"/>
    <property type="match status" value="1"/>
</dbReference>
<comment type="caution">
    <text evidence="15">The sequence shown here is derived from an EMBL/GenBank/DDBJ whole genome shotgun (WGS) entry which is preliminary data.</text>
</comment>
<dbReference type="Pfam" id="PF15494">
    <property type="entry name" value="SRCR_2"/>
    <property type="match status" value="1"/>
</dbReference>
<keyword evidence="4 8" id="KW-0378">Hydrolase</keyword>
<dbReference type="SMART" id="SM00137">
    <property type="entry name" value="MAM"/>
    <property type="match status" value="1"/>
</dbReference>
<evidence type="ECO:0000256" key="8">
    <source>
        <dbReference type="RuleBase" id="RU363034"/>
    </source>
</evidence>
<feature type="disulfide bond" evidence="7">
    <location>
        <begin position="656"/>
        <end position="668"/>
    </location>
</feature>
<dbReference type="Proteomes" id="UP000693946">
    <property type="component" value="Linkage Group LG13"/>
</dbReference>
<dbReference type="SMART" id="SM00042">
    <property type="entry name" value="CUB"/>
    <property type="match status" value="2"/>
</dbReference>
<dbReference type="CDD" id="cd06263">
    <property type="entry name" value="MAM"/>
    <property type="match status" value="1"/>
</dbReference>
<evidence type="ECO:0000259" key="14">
    <source>
        <dbReference type="PROSITE" id="PS50240"/>
    </source>
</evidence>
<dbReference type="InterPro" id="IPR001190">
    <property type="entry name" value="SRCR"/>
</dbReference>
<evidence type="ECO:0000256" key="3">
    <source>
        <dbReference type="ARBA" id="ARBA00022737"/>
    </source>
</evidence>
<keyword evidence="10" id="KW-1133">Transmembrane helix</keyword>
<dbReference type="PROSITE" id="PS00135">
    <property type="entry name" value="TRYPSIN_SER"/>
    <property type="match status" value="1"/>
</dbReference>
<dbReference type="PROSITE" id="PS01209">
    <property type="entry name" value="LDLRA_1"/>
    <property type="match status" value="2"/>
</dbReference>
<evidence type="ECO:0000256" key="9">
    <source>
        <dbReference type="SAM" id="MobiDB-lite"/>
    </source>
</evidence>
<feature type="disulfide bond" evidence="7">
    <location>
        <begin position="663"/>
        <end position="681"/>
    </location>
</feature>
<accession>A0AAV6SJR2</accession>
<dbReference type="Pfam" id="PF00057">
    <property type="entry name" value="Ldl_recept_a"/>
    <property type="match status" value="2"/>
</dbReference>
<dbReference type="InterPro" id="IPR001254">
    <property type="entry name" value="Trypsin_dom"/>
</dbReference>
<evidence type="ECO:0000256" key="7">
    <source>
        <dbReference type="PROSITE-ProRule" id="PRU00124"/>
    </source>
</evidence>
<comment type="caution">
    <text evidence="7">Lacks conserved residue(s) required for the propagation of feature annotation.</text>
</comment>
<evidence type="ECO:0000256" key="2">
    <source>
        <dbReference type="ARBA" id="ARBA00022670"/>
    </source>
</evidence>
<dbReference type="EMBL" id="JAGKHQ010000005">
    <property type="protein sequence ID" value="KAG7516962.1"/>
    <property type="molecule type" value="Genomic_DNA"/>
</dbReference>
<dbReference type="PROSITE" id="PS50240">
    <property type="entry name" value="TRYPSIN_DOM"/>
    <property type="match status" value="1"/>
</dbReference>
<feature type="disulfide bond" evidence="7">
    <location>
        <begin position="675"/>
        <end position="690"/>
    </location>
</feature>
<protein>
    <submittedName>
        <fullName evidence="15">Enteropeptidase</fullName>
    </submittedName>
</protein>
<evidence type="ECO:0000256" key="1">
    <source>
        <dbReference type="ARBA" id="ARBA00009931"/>
    </source>
</evidence>
<feature type="domain" description="Peptidase S1" evidence="14">
    <location>
        <begin position="806"/>
        <end position="1039"/>
    </location>
</feature>
<evidence type="ECO:0000259" key="11">
    <source>
        <dbReference type="PROSITE" id="PS01180"/>
    </source>
</evidence>
<reference evidence="15 16" key="1">
    <citation type="journal article" date="2021" name="Sci. Rep.">
        <title>Chromosome anchoring in Senegalese sole (Solea senegalensis) reveals sex-associated markers and genome rearrangements in flatfish.</title>
        <authorList>
            <person name="Guerrero-Cozar I."/>
            <person name="Gomez-Garrido J."/>
            <person name="Berbel C."/>
            <person name="Martinez-Blanch J.F."/>
            <person name="Alioto T."/>
            <person name="Claros M.G."/>
            <person name="Gagnaire P.A."/>
            <person name="Manchado M."/>
        </authorList>
    </citation>
    <scope>NUCLEOTIDE SEQUENCE [LARGE SCALE GENOMIC DNA]</scope>
    <source>
        <strain evidence="15">Sse05_10M</strain>
    </source>
</reference>
<dbReference type="FunFam" id="2.60.120.200:FF:000128">
    <property type="entry name" value="enteropeptidase isoform X2"/>
    <property type="match status" value="1"/>
</dbReference>
<dbReference type="SMART" id="SM00200">
    <property type="entry name" value="SEA"/>
    <property type="match status" value="1"/>
</dbReference>
<dbReference type="InterPro" id="IPR033116">
    <property type="entry name" value="TRYPSIN_SER"/>
</dbReference>
<evidence type="ECO:0000256" key="5">
    <source>
        <dbReference type="ARBA" id="ARBA00022825"/>
    </source>
</evidence>
<dbReference type="InterPro" id="IPR023415">
    <property type="entry name" value="LDLR_class-A_CS"/>
</dbReference>
<dbReference type="FunFam" id="2.40.10.10:FF:000003">
    <property type="entry name" value="Transmembrane serine protease 3"/>
    <property type="match status" value="1"/>
</dbReference>
<dbReference type="PROSITE" id="PS00134">
    <property type="entry name" value="TRYPSIN_HIS"/>
    <property type="match status" value="1"/>
</dbReference>
<evidence type="ECO:0000313" key="15">
    <source>
        <dbReference type="EMBL" id="KAG7516962.1"/>
    </source>
</evidence>
<dbReference type="InterPro" id="IPR000998">
    <property type="entry name" value="MAM_dom"/>
</dbReference>
<feature type="domain" description="MAM" evidence="13">
    <location>
        <begin position="354"/>
        <end position="515"/>
    </location>
</feature>
<dbReference type="Pfam" id="PF00089">
    <property type="entry name" value="Trypsin"/>
    <property type="match status" value="1"/>
</dbReference>
<sequence length="1070" mass="116427">MIISHRGDSSIKAAHRSDWASMARRCSSLEFLLSVVSSLLLICCVALIVVTWISLTPEGAVEPAVLSGRLVITDGADFSEELRNSSSLRFKALAYDVQVVVSDSFRLSDLGRLFTSCQVLHFSQGSVAVTFDLRFDQRIDATKVKQQLEVGLAEVDSRGLVIDRKSVQITEKQDEMTSTTTCTTPVTPTATCGPDQRPCADRSLCLPINRFCDGGDDCPDASDEDVALCATACDGQFVLGGVSGSFSSSGVSETYANNSRCRWIIKVHSGLSVQITFHQFETEETTDSVKIYEGVGRERELTAELSGSAPPGTVWVMTNVATVEFISDDVNNLSGFNATYNAVNASDLSDEERLTCTFEHGFCFWSQHHHDDGDWIRTRGATFPPLTGPNVDHTLGNSSGFYIVTSLSPGQWLKSFRIQSLPLTPPTQLMCLSFWYHMFGEDVHRLRVLLVPLSPSLPVVLFQKDGNYGDNWNHGQVTLNVTTRATVEFEALKKGGMRNDIALDDIALTSLPCGPAPPEPTIVPPPTTTPPVPADCGGPFNLWEPNSTFSSPNYPHAYGNKAQCLWTLHASLGQNIQLHFLNFDVEATFDVVEVRDGAGLNSTLLAVLTGSRGPSHDLFSTANQMTVWFFTDSSGHGRGFRANFTSGVDLGSPAPCAVNQFQCRTGSCIHGNGQCDAVIDCPDASDEADCVVLQVNGSNRLQFQLGTTLLAVCADNWTSHLSDFTCRYLGHRSGEASLLPSLPQDSPFTIITISRNGTLEATVSETCSSHKVISLSCNNKPCGVRPVTNDTRETDQSEDRRQPGRVVGGTNAVKGAWPWIASLQWQDRHVCGASLISRDWLLTAAHCVYGKNVHLQYWTAALGLHAQSHMNSDDVQLRHIDRIVINRLYNRRSKEGDVAMMHLQQPINFTRWIQPLCFPPDGDDVSAGKQCYIAGWGRDSEGSLPDVLQEAQVPLVAQDQCQRQLPEYNITSSMVCAGHPEGGADSCQGDSGGPLICLEDGSWTLIGVTSFGIGCGLPQRPGVYARVSAFTSWIAQTTRSLSLTVVSSNSSNNDRRRVLGRLTGVSRASR</sequence>
<dbReference type="CDD" id="cd00112">
    <property type="entry name" value="LDLa"/>
    <property type="match status" value="2"/>
</dbReference>
<keyword evidence="10" id="KW-0812">Transmembrane</keyword>
<evidence type="ECO:0000256" key="6">
    <source>
        <dbReference type="ARBA" id="ARBA00023157"/>
    </source>
</evidence>
<feature type="compositionally biased region" description="Basic and acidic residues" evidence="9">
    <location>
        <begin position="790"/>
        <end position="802"/>
    </location>
</feature>
<dbReference type="InterPro" id="IPR018114">
    <property type="entry name" value="TRYPSIN_HIS"/>
</dbReference>
<dbReference type="GO" id="GO:0009566">
    <property type="term" value="P:fertilization"/>
    <property type="evidence" value="ECO:0007669"/>
    <property type="project" value="UniProtKB-ARBA"/>
</dbReference>
<dbReference type="Pfam" id="PF00629">
    <property type="entry name" value="MAM"/>
    <property type="match status" value="1"/>
</dbReference>
<organism evidence="15 16">
    <name type="scientific">Solea senegalensis</name>
    <name type="common">Senegalese sole</name>
    <dbReference type="NCBI Taxonomy" id="28829"/>
    <lineage>
        <taxon>Eukaryota</taxon>
        <taxon>Metazoa</taxon>
        <taxon>Chordata</taxon>
        <taxon>Craniata</taxon>
        <taxon>Vertebrata</taxon>
        <taxon>Euteleostomi</taxon>
        <taxon>Actinopterygii</taxon>
        <taxon>Neopterygii</taxon>
        <taxon>Teleostei</taxon>
        <taxon>Neoteleostei</taxon>
        <taxon>Acanthomorphata</taxon>
        <taxon>Carangaria</taxon>
        <taxon>Pleuronectiformes</taxon>
        <taxon>Pleuronectoidei</taxon>
        <taxon>Soleidae</taxon>
        <taxon>Solea</taxon>
    </lineage>
</organism>
<dbReference type="PROSITE" id="PS50068">
    <property type="entry name" value="LDLRA_2"/>
    <property type="match status" value="2"/>
</dbReference>
<keyword evidence="16" id="KW-1185">Reference proteome</keyword>
<keyword evidence="2 8" id="KW-0645">Protease</keyword>